<feature type="region of interest" description="Disordered" evidence="1">
    <location>
        <begin position="1"/>
        <end position="54"/>
    </location>
</feature>
<dbReference type="Proteomes" id="UP000199377">
    <property type="component" value="Unassembled WGS sequence"/>
</dbReference>
<dbReference type="STRING" id="1114924.SAMN05216258_105475"/>
<feature type="compositionally biased region" description="Basic residues" evidence="1">
    <location>
        <begin position="34"/>
        <end position="47"/>
    </location>
</feature>
<evidence type="ECO:0008006" key="5">
    <source>
        <dbReference type="Google" id="ProtNLM"/>
    </source>
</evidence>
<sequence>MARGASPRNLAPHPDDNYTQNRGLRIADTGKSAPSRRSRHATTRPRGRGNDKGSIYVADRDSFIDEVSEELRRDRMLTAWRRWGPWVVGVVVLAVAGAGIATWLDQQDDAAARAAGARLIEAADIPDATERAEAYAARAAELDAGAAVIARLSQAAALVEAGERAAAVEVLDGLESDGAADPLYRDLAGFKAALLRAEDLDPAARADALAAYVAEGQPFRLLALEARAVARLQSGDLPGAREDVETALADPMLSPSLGQRLTQLQELLGEGEG</sequence>
<keyword evidence="2" id="KW-0812">Transmembrane</keyword>
<evidence type="ECO:0000313" key="3">
    <source>
        <dbReference type="EMBL" id="SFI30065.1"/>
    </source>
</evidence>
<name>A0A1I3H2T9_9RHOB</name>
<feature type="transmembrane region" description="Helical" evidence="2">
    <location>
        <begin position="83"/>
        <end position="104"/>
    </location>
</feature>
<dbReference type="EMBL" id="FOQH01000005">
    <property type="protein sequence ID" value="SFI30065.1"/>
    <property type="molecule type" value="Genomic_DNA"/>
</dbReference>
<evidence type="ECO:0000256" key="1">
    <source>
        <dbReference type="SAM" id="MobiDB-lite"/>
    </source>
</evidence>
<evidence type="ECO:0000256" key="2">
    <source>
        <dbReference type="SAM" id="Phobius"/>
    </source>
</evidence>
<organism evidence="3 4">
    <name type="scientific">Albimonas pacifica</name>
    <dbReference type="NCBI Taxonomy" id="1114924"/>
    <lineage>
        <taxon>Bacteria</taxon>
        <taxon>Pseudomonadati</taxon>
        <taxon>Pseudomonadota</taxon>
        <taxon>Alphaproteobacteria</taxon>
        <taxon>Rhodobacterales</taxon>
        <taxon>Paracoccaceae</taxon>
        <taxon>Albimonas</taxon>
    </lineage>
</organism>
<accession>A0A1I3H2T9</accession>
<gene>
    <name evidence="3" type="ORF">SAMN05216258_105475</name>
</gene>
<keyword evidence="2" id="KW-0472">Membrane</keyword>
<keyword evidence="2" id="KW-1133">Transmembrane helix</keyword>
<reference evidence="3 4" key="1">
    <citation type="submission" date="2016-10" db="EMBL/GenBank/DDBJ databases">
        <authorList>
            <person name="de Groot N.N."/>
        </authorList>
    </citation>
    <scope>NUCLEOTIDE SEQUENCE [LARGE SCALE GENOMIC DNA]</scope>
    <source>
        <strain evidence="3 4">CGMCC 1.11030</strain>
    </source>
</reference>
<evidence type="ECO:0000313" key="4">
    <source>
        <dbReference type="Proteomes" id="UP000199377"/>
    </source>
</evidence>
<keyword evidence="4" id="KW-1185">Reference proteome</keyword>
<dbReference type="AlphaFoldDB" id="A0A1I3H2T9"/>
<protein>
    <recommendedName>
        <fullName evidence="5">Tetratricopeptide repeat-like domain-containing protein</fullName>
    </recommendedName>
</protein>
<proteinExistence type="predicted"/>